<dbReference type="PANTHER" id="PTHR24170:SF1">
    <property type="entry name" value="DOMAIN PROTEIN, PUTATIVE (AFU_ORTHOLOGUE AFUA_1G09870)-RELATED"/>
    <property type="match status" value="1"/>
</dbReference>
<dbReference type="VEuPathDB" id="FungiDB:LCOR_02272.1"/>
<dbReference type="InterPro" id="IPR037191">
    <property type="entry name" value="VPS9_dom_sf"/>
</dbReference>
<dbReference type="SUPFAM" id="SSF48403">
    <property type="entry name" value="Ankyrin repeat"/>
    <property type="match status" value="1"/>
</dbReference>
<dbReference type="GO" id="GO:0045022">
    <property type="term" value="P:early endosome to late endosome transport"/>
    <property type="evidence" value="ECO:0007669"/>
    <property type="project" value="TreeGrafter"/>
</dbReference>
<dbReference type="Pfam" id="PF12796">
    <property type="entry name" value="Ank_2"/>
    <property type="match status" value="2"/>
</dbReference>
<dbReference type="InterPro" id="IPR003123">
    <property type="entry name" value="VPS9"/>
</dbReference>
<dbReference type="Proteomes" id="UP000027586">
    <property type="component" value="Unassembled WGS sequence"/>
</dbReference>
<dbReference type="GO" id="GO:0005769">
    <property type="term" value="C:early endosome"/>
    <property type="evidence" value="ECO:0007669"/>
    <property type="project" value="TreeGrafter"/>
</dbReference>
<feature type="repeat" description="ANK" evidence="2">
    <location>
        <begin position="501"/>
        <end position="533"/>
    </location>
</feature>
<accession>A0A068RLI3</accession>
<dbReference type="Gene3D" id="3.30.1520.10">
    <property type="entry name" value="Phox-like domain"/>
    <property type="match status" value="1"/>
</dbReference>
<dbReference type="EMBL" id="CBTN010000007">
    <property type="protein sequence ID" value="CDH50560.1"/>
    <property type="molecule type" value="Genomic_DNA"/>
</dbReference>
<dbReference type="GO" id="GO:0005770">
    <property type="term" value="C:late endosome"/>
    <property type="evidence" value="ECO:0007669"/>
    <property type="project" value="TreeGrafter"/>
</dbReference>
<dbReference type="GO" id="GO:0035091">
    <property type="term" value="F:phosphatidylinositol binding"/>
    <property type="evidence" value="ECO:0007669"/>
    <property type="project" value="InterPro"/>
</dbReference>
<proteinExistence type="inferred from homology"/>
<evidence type="ECO:0000313" key="5">
    <source>
        <dbReference type="EMBL" id="CDH50560.1"/>
    </source>
</evidence>
<feature type="repeat" description="ANK" evidence="2">
    <location>
        <begin position="569"/>
        <end position="601"/>
    </location>
</feature>
<gene>
    <name evidence="5" type="ORF">LCOR_02272.1</name>
</gene>
<feature type="domain" description="VPS9" evidence="4">
    <location>
        <begin position="306"/>
        <end position="446"/>
    </location>
</feature>
<dbReference type="SUPFAM" id="SSF64268">
    <property type="entry name" value="PX domain"/>
    <property type="match status" value="1"/>
</dbReference>
<feature type="region of interest" description="Disordered" evidence="3">
    <location>
        <begin position="91"/>
        <end position="138"/>
    </location>
</feature>
<dbReference type="STRING" id="1263082.A0A068RLI3"/>
<dbReference type="GO" id="GO:0005085">
    <property type="term" value="F:guanyl-nucleotide exchange factor activity"/>
    <property type="evidence" value="ECO:0007669"/>
    <property type="project" value="TreeGrafter"/>
</dbReference>
<name>A0A068RLI3_9FUNG</name>
<dbReference type="SMART" id="SM00248">
    <property type="entry name" value="ANK"/>
    <property type="match status" value="6"/>
</dbReference>
<feature type="repeat" description="ANK" evidence="2">
    <location>
        <begin position="748"/>
        <end position="789"/>
    </location>
</feature>
<dbReference type="InterPro" id="IPR002110">
    <property type="entry name" value="Ankyrin_rpt"/>
</dbReference>
<evidence type="ECO:0000256" key="2">
    <source>
        <dbReference type="PROSITE-ProRule" id="PRU00023"/>
    </source>
</evidence>
<dbReference type="InterPro" id="IPR036871">
    <property type="entry name" value="PX_dom_sf"/>
</dbReference>
<sequence>MHPLLEDVLKEPRLAATSPHIAIVLLPPIDTMPPAPCTLDFLGKAKAIIPSTPSPLFLSHSSYTYRPPLHSIASHVIVTLWDPTVESSASATAMPRPSLSASMLSRLSPKSTRRERSNSILDGLRSRSKSTVHDGNGGLSLSTVNNKPILFHNRQITFGGNRTITIHHEDVVYNADDRVTHLLLYLEQPLCIQQETSTIPQNIQPMLPVVEQSSIKQMLSKSFNSSHRAVRQFCDAALSETNLGELHARMKDLLEEAFTYVDGYLESALFDPTKSLSHDEAYKVCESHVMEETYDMVFFKITHLMQQMDEEVANVLDSMESLDFIQVGLPEGRTVRRRVERAGNTLRQIGTFRTPAEKLECLLCSITQLSESTDEDSDDELDSDALVSLLVLTLIRGQVAHLVANITYMKEFTFEQNLAVGRYGFAISTLEGVMQYILESRTHLASVARRNDMLWAAIKSGDLDLVVQVCGKHTTMERTSSSARISLSLPAVDITRVRDASGNNALMIAAVAGQTHIIKYLLQHHSPKDDLSNDRGETPLMLSVKSQCSTAVKLLLDFFGAQDGIRDRDGNSAFLVACSLGNVDIMRMLLEHGSKWDARNNIRQGPLHLAATYEQAILYLLDQVNDETTYTWADENNNTFLHLCDQPRALDHFISRSSGWQDILDMKNKRGWTPLLTWAANGWFHMMEALLTHPIRHERLVATHDPEGRTALHLVANSLERKPTLGTQGLKYLVCHFSDLANVREWTKGNTPLHLAASLRILDSNRAFICMFIRHLVVDAGARIDGLNYRGARAGHICRDPEVLVLLDDVALEAATAAQCDKQHMHPYAYQVTRATLIHQPTTTILYTIQSCAPGQTNEQRQRRLADFVQLRKDISHECPEAFLPTLRHLVDPEQVDLRPPPIYLREEAIQRLGHFMQWLQQHPTLQDHDLVRTFVRSKELKRETIETASFARRDLLLEKIGESFSSSGNEFGGSEDEEYFFSYSQSNIEALRDSLLGVILAGRQVIRCRRDLEMAMHQVVQGWMGNKQAMLTMKVCAGTTGDTAFGTSLWEDTVQHFQTMHDLADGILMALQRPLWLLHRRMELREQLEMKRDHLRRVKSWNEVIPTQRRQIEQAKESVVETLSDLARTGSQIAQSHQVISDEMAHFQRVHPIHIHTAIRNFVSGQLARERYKLECLLETKRKLGKMYTKRG</sequence>
<dbReference type="InterPro" id="IPR036770">
    <property type="entry name" value="Ankyrin_rpt-contain_sf"/>
</dbReference>
<dbReference type="PROSITE" id="PS50088">
    <property type="entry name" value="ANK_REPEAT"/>
    <property type="match status" value="3"/>
</dbReference>
<dbReference type="GO" id="GO:0005886">
    <property type="term" value="C:plasma membrane"/>
    <property type="evidence" value="ECO:0007669"/>
    <property type="project" value="TreeGrafter"/>
</dbReference>
<dbReference type="AlphaFoldDB" id="A0A068RLI3"/>
<evidence type="ECO:0000256" key="3">
    <source>
        <dbReference type="SAM" id="MobiDB-lite"/>
    </source>
</evidence>
<keyword evidence="2" id="KW-0040">ANK repeat</keyword>
<dbReference type="SUPFAM" id="SSF109993">
    <property type="entry name" value="VPS9 domain"/>
    <property type="match status" value="1"/>
</dbReference>
<reference evidence="5" key="1">
    <citation type="submission" date="2013-08" db="EMBL/GenBank/DDBJ databases">
        <title>Gene expansion shapes genome architecture in the human pathogen Lichtheimia corymbifera: an evolutionary genomics analysis in the ancient terrestrial Mucorales (Mucoromycotina).</title>
        <authorList>
            <person name="Schwartze V.U."/>
            <person name="Winter S."/>
            <person name="Shelest E."/>
            <person name="Marcet-Houben M."/>
            <person name="Horn F."/>
            <person name="Wehner S."/>
            <person name="Hoffmann K."/>
            <person name="Riege K."/>
            <person name="Sammeth M."/>
            <person name="Nowrousian M."/>
            <person name="Valiante V."/>
            <person name="Linde J."/>
            <person name="Jacobsen I.D."/>
            <person name="Marz M."/>
            <person name="Brakhage A.A."/>
            <person name="Gabaldon T."/>
            <person name="Bocker S."/>
            <person name="Voigt K."/>
        </authorList>
    </citation>
    <scope>NUCLEOTIDE SEQUENCE [LARGE SCALE GENOMIC DNA]</scope>
    <source>
        <strain evidence="5">FSU 9682</strain>
    </source>
</reference>
<dbReference type="Gene3D" id="1.20.1050.80">
    <property type="entry name" value="VPS9 domain"/>
    <property type="match status" value="1"/>
</dbReference>
<protein>
    <recommendedName>
        <fullName evidence="4">VPS9 domain-containing protein</fullName>
    </recommendedName>
</protein>
<comment type="similarity">
    <text evidence="1">Belongs to the UPF0507 family.</text>
</comment>
<dbReference type="PROSITE" id="PS51205">
    <property type="entry name" value="VPS9"/>
    <property type="match status" value="1"/>
</dbReference>
<dbReference type="GO" id="GO:0030133">
    <property type="term" value="C:transport vesicle"/>
    <property type="evidence" value="ECO:0007669"/>
    <property type="project" value="TreeGrafter"/>
</dbReference>
<comment type="caution">
    <text evidence="5">The sequence shown here is derived from an EMBL/GenBank/DDBJ whole genome shotgun (WGS) entry which is preliminary data.</text>
</comment>
<dbReference type="Pfam" id="PF02204">
    <property type="entry name" value="VPS9"/>
    <property type="match status" value="1"/>
</dbReference>
<evidence type="ECO:0000313" key="6">
    <source>
        <dbReference type="Proteomes" id="UP000027586"/>
    </source>
</evidence>
<feature type="compositionally biased region" description="Polar residues" evidence="3">
    <location>
        <begin position="99"/>
        <end position="110"/>
    </location>
</feature>
<dbReference type="SMART" id="SM00167">
    <property type="entry name" value="VPS9"/>
    <property type="match status" value="1"/>
</dbReference>
<dbReference type="PANTHER" id="PTHR24170">
    <property type="entry name" value="ANKYRIN REPEAT DOMAIN-CONTAINING PROTEIN 27"/>
    <property type="match status" value="1"/>
</dbReference>
<dbReference type="InterPro" id="IPR051248">
    <property type="entry name" value="UPF0507/Ank_repeat_27"/>
</dbReference>
<keyword evidence="6" id="KW-1185">Reference proteome</keyword>
<dbReference type="PROSITE" id="PS50297">
    <property type="entry name" value="ANK_REP_REGION"/>
    <property type="match status" value="1"/>
</dbReference>
<dbReference type="GO" id="GO:0097422">
    <property type="term" value="C:tubular endosome"/>
    <property type="evidence" value="ECO:0007669"/>
    <property type="project" value="TreeGrafter"/>
</dbReference>
<organism evidence="5 6">
    <name type="scientific">Lichtheimia corymbifera JMRC:FSU:9682</name>
    <dbReference type="NCBI Taxonomy" id="1263082"/>
    <lineage>
        <taxon>Eukaryota</taxon>
        <taxon>Fungi</taxon>
        <taxon>Fungi incertae sedis</taxon>
        <taxon>Mucoromycota</taxon>
        <taxon>Mucoromycotina</taxon>
        <taxon>Mucoromycetes</taxon>
        <taxon>Mucorales</taxon>
        <taxon>Lichtheimiaceae</taxon>
        <taxon>Lichtheimia</taxon>
    </lineage>
</organism>
<dbReference type="GO" id="GO:0000149">
    <property type="term" value="F:SNARE binding"/>
    <property type="evidence" value="ECO:0007669"/>
    <property type="project" value="TreeGrafter"/>
</dbReference>
<dbReference type="Gene3D" id="1.25.40.20">
    <property type="entry name" value="Ankyrin repeat-containing domain"/>
    <property type="match status" value="2"/>
</dbReference>
<dbReference type="OrthoDB" id="7464126at2759"/>
<evidence type="ECO:0000256" key="1">
    <source>
        <dbReference type="ARBA" id="ARBA00007428"/>
    </source>
</evidence>
<evidence type="ECO:0000259" key="4">
    <source>
        <dbReference type="PROSITE" id="PS51205"/>
    </source>
</evidence>